<evidence type="ECO:0000256" key="14">
    <source>
        <dbReference type="ARBA" id="ARBA00048014"/>
    </source>
</evidence>
<evidence type="ECO:0000313" key="20">
    <source>
        <dbReference type="WBParaSite" id="TCONS_00012105.p1"/>
    </source>
</evidence>
<feature type="transmembrane region" description="Helical" evidence="17">
    <location>
        <begin position="521"/>
        <end position="542"/>
    </location>
</feature>
<keyword evidence="8" id="KW-0256">Endoplasmic reticulum</keyword>
<evidence type="ECO:0000259" key="18">
    <source>
        <dbReference type="Pfam" id="PF23000"/>
    </source>
</evidence>
<evidence type="ECO:0000256" key="16">
    <source>
        <dbReference type="SAM" id="MobiDB-lite"/>
    </source>
</evidence>
<dbReference type="GO" id="GO:0019915">
    <property type="term" value="P:lipid storage"/>
    <property type="evidence" value="ECO:0007669"/>
    <property type="project" value="InterPro"/>
</dbReference>
<feature type="transmembrane region" description="Helical" evidence="17">
    <location>
        <begin position="1853"/>
        <end position="1872"/>
    </location>
</feature>
<keyword evidence="11 17" id="KW-0472">Membrane</keyword>
<evidence type="ECO:0000256" key="15">
    <source>
        <dbReference type="SAM" id="Coils"/>
    </source>
</evidence>
<dbReference type="CDD" id="cd04190">
    <property type="entry name" value="Chitin_synth_C"/>
    <property type="match status" value="1"/>
</dbReference>
<keyword evidence="12" id="KW-0325">Glycoprotein</keyword>
<dbReference type="InterPro" id="IPR055120">
    <property type="entry name" value="Chs-1/2_IV_N"/>
</dbReference>
<comment type="similarity">
    <text evidence="13">Belongs to the chitin synthase family. Class IV subfamily.</text>
</comment>
<evidence type="ECO:0000256" key="6">
    <source>
        <dbReference type="ARBA" id="ARBA00022679"/>
    </source>
</evidence>
<keyword evidence="7 17" id="KW-0812">Transmembrane</keyword>
<evidence type="ECO:0000256" key="17">
    <source>
        <dbReference type="SAM" id="Phobius"/>
    </source>
</evidence>
<evidence type="ECO:0000256" key="13">
    <source>
        <dbReference type="ARBA" id="ARBA00046329"/>
    </source>
</evidence>
<evidence type="ECO:0000256" key="4">
    <source>
        <dbReference type="ARBA" id="ARBA00022475"/>
    </source>
</evidence>
<dbReference type="InterPro" id="IPR018800">
    <property type="entry name" value="PRCC"/>
</dbReference>
<evidence type="ECO:0000256" key="5">
    <source>
        <dbReference type="ARBA" id="ARBA00022676"/>
    </source>
</evidence>
<organism evidence="19 20">
    <name type="scientific">Strongyloides stercoralis</name>
    <name type="common">Threadworm</name>
    <dbReference type="NCBI Taxonomy" id="6248"/>
    <lineage>
        <taxon>Eukaryota</taxon>
        <taxon>Metazoa</taxon>
        <taxon>Ecdysozoa</taxon>
        <taxon>Nematoda</taxon>
        <taxon>Chromadorea</taxon>
        <taxon>Rhabditida</taxon>
        <taxon>Tylenchina</taxon>
        <taxon>Panagrolaimomorpha</taxon>
        <taxon>Strongyloidoidea</taxon>
        <taxon>Strongyloididae</taxon>
        <taxon>Strongyloides</taxon>
    </lineage>
</organism>
<comment type="catalytic activity">
    <reaction evidence="14">
        <text>[(1-&gt;4)-N-acetyl-beta-D-glucosaminyl](n) + UDP-N-acetyl-alpha-D-glucosamine = [(1-&gt;4)-N-acetyl-beta-D-glucosaminyl](n+1) + UDP + H(+)</text>
        <dbReference type="Rhea" id="RHEA:16637"/>
        <dbReference type="Rhea" id="RHEA-COMP:9593"/>
        <dbReference type="Rhea" id="RHEA-COMP:9595"/>
        <dbReference type="ChEBI" id="CHEBI:15378"/>
        <dbReference type="ChEBI" id="CHEBI:17029"/>
        <dbReference type="ChEBI" id="CHEBI:57705"/>
        <dbReference type="ChEBI" id="CHEBI:58223"/>
        <dbReference type="EC" id="2.4.1.16"/>
    </reaction>
</comment>
<name>A0AAF5DH82_STRER</name>
<protein>
    <recommendedName>
        <fullName evidence="3">chitin synthase</fullName>
        <ecNumber evidence="3">2.4.1.16</ecNumber>
    </recommendedName>
</protein>
<feature type="transmembrane region" description="Helical" evidence="17">
    <location>
        <begin position="1301"/>
        <end position="1324"/>
    </location>
</feature>
<keyword evidence="19" id="KW-1185">Reference proteome</keyword>
<evidence type="ECO:0000256" key="9">
    <source>
        <dbReference type="ARBA" id="ARBA00022989"/>
    </source>
</evidence>
<keyword evidence="4" id="KW-1003">Cell membrane</keyword>
<feature type="transmembrane region" description="Helical" evidence="17">
    <location>
        <begin position="638"/>
        <end position="662"/>
    </location>
</feature>
<feature type="compositionally biased region" description="Acidic residues" evidence="16">
    <location>
        <begin position="11"/>
        <end position="22"/>
    </location>
</feature>
<keyword evidence="10 15" id="KW-0175">Coiled coil</keyword>
<feature type="transmembrane region" description="Helical" evidence="17">
    <location>
        <begin position="1248"/>
        <end position="1269"/>
    </location>
</feature>
<feature type="transmembrane region" description="Helical" evidence="17">
    <location>
        <begin position="459"/>
        <end position="477"/>
    </location>
</feature>
<keyword evidence="6" id="KW-0808">Transferase</keyword>
<sequence length="1901" mass="218348">MDLVANYGSSSEDDSSNDEEEVPQPIKKRKIEKSDKLRSFLKLSDIKQKIANLEAEEAELIEESKMGKLSKVKTNAKSLLQGLPEPCNGEKKETESKNPLMFVPRKIKKEKEVKEPEVITNEIEDDLEEDNEGYIDMFGMSSSSSSHIPYENIETKPSLEIFIDNNISGPCRPMPTTTEGIPEEEEGVSTGPGTITKEQANELIYRHELAQWGISREAAARIETNITDVNIDSSLGPNVESTIRANMHYGNAALILNASKVNPKNPMSKLAKQKHQITYLADLAMKNDDKLREQWANNKSKRKLAAQRYEKMRVAESEEKSQYEWDVFKSYPRAVYTAHLQDSSKSNYFLQCFRLTVYIISCLLLLGGSVFSRLVVYLLSTNISNMTEVEIKGLEKCKATANDFGIEIGDYAEKRNDVIAAIILSLWFIQTLPDFVEAVRSFSSYFLTKHETIPIVKSFILFETLRSAASLVIVLFLFPNLDLFRCIFLTSSFAFAPISMKIFSLLKKAIIDNIGIGERMLWLMVCVPLSYICCSFFTTFYMWDFIGYRIYNDISLLLWIPVLGFCFWESWIFKSNANGIFDSLFRIKYGLQKVNSKTRLITAICRIFASCFVFSKAVEYHKINDILVSGFLLQLEFSTQAMSIFWLSGAVVIVNALLRLSIRLLSAMKMQLTTLWHPYVLLPITSFWVIYVAQYEESKCFFDTLLSDYGLAIRGDRYTTPESNLVAIDFYIGVLWFYCHIIWAFTFIEKKKTSKRHEYIEAVAPNSNGLFIDQSLLVFSHKIKKKGNVNYLDDGNLIDDALLGDYHIKDGERIDDVINNTYDNVPTIYACATMWHETRNEMKQLLDSIMKLDEERKKLEDGRSGENSFFNLEAHIFFDDAWVDDKLCGRIPNEYFDTLYNLLKELLNWDEPQKDEEEDDDNNCNQKAQEIVRILISTAYGGRFVTKFKHGTVLYVHLKDKLKIRHKKRWSQVMYMYYLLGHRIMASDISSQDRKMVADNTYILAMDGDSKFKPEAVLRLLNLMRMKNDIGCACGRIHPIGTGIMVWYQKFEYAIAHWFQKAAEHVFGCVLCAPGCFSLFRASALMDDNIMHKYTQISKEARQYVQYDQGEDRWLSTLLLKKGYRIEYVASSDAETYAPEGFEEFFNQRRRWTPSSIANTIDLLLDYKVAVTNNAAISKLYILYQAVVIGFSMFGPAIIFTMIVFAQTAAFGISSDSTMWYNAIPILAFIICCFLYESSVQLKFAKAASIIYAFVMLSVMIATTSQIVLETIFSPTSMFVVNMVVIFLFAAVIHPNEFTNIIYGSVFFLMIPATYIFMALYSLINLNVINWGTREAVAKATGYTAPVEDPIIKIIKKLSKKIGLDKIGNLFYNCFTKKNEEYNEIKKAIQSLENKLATSESKEMTKVNEVNDNDTVTTEPPPKEKIIYQDYTWMDTEALCECSKGELGEAEDTFWHELIDAYLAPLQTTKEENQKAADCLIDLRNKVAFTILILNALLVLAIYLLQKHKNILSFEFRPFNGFEWTKMNEMTGQFESTTDALKIDPLGLFIIVFLMGILIVQTCGMIIHRFNTLIESLSEIADAENEFLFSTTNVIDHDEVIEIAQSMLNTVDYETAHERMLSKEVSTMYKSPKKKVPSGIKTIYEIILDITSGFSRSLLNIDSLVKCIILFVLVFSVSLYGDFMQPESIGYFSEKHNFLNQFVVKLGWFWTLSLTIPFVYIISYVNHNDFFGLIFATICWYACTAYFIWHEKQTGSCKLENNFVKAIGRESCHTSGGVWINGFDISGHCFLMIYSSLILSEESKRYKYWIRVETRDKKIITQILFSLMGLLDFIWIFQLIVTSLYYHTTSHKFFGALFGVGCWFLTHGMHHFGRIFKYINKSIDYNPRRVKSSYEKNKKSR</sequence>
<evidence type="ECO:0000313" key="19">
    <source>
        <dbReference type="Proteomes" id="UP000035681"/>
    </source>
</evidence>
<feature type="transmembrane region" description="Helical" evidence="17">
    <location>
        <begin position="1730"/>
        <end position="1749"/>
    </location>
</feature>
<evidence type="ECO:0000256" key="12">
    <source>
        <dbReference type="ARBA" id="ARBA00023180"/>
    </source>
</evidence>
<dbReference type="Pfam" id="PF10261">
    <property type="entry name" value="FIT"/>
    <property type="match status" value="1"/>
</dbReference>
<dbReference type="GO" id="GO:0006031">
    <property type="term" value="P:chitin biosynthetic process"/>
    <property type="evidence" value="ECO:0007669"/>
    <property type="project" value="TreeGrafter"/>
</dbReference>
<feature type="transmembrane region" description="Helical" evidence="17">
    <location>
        <begin position="483"/>
        <end position="500"/>
    </location>
</feature>
<feature type="transmembrane region" description="Helical" evidence="17">
    <location>
        <begin position="1546"/>
        <end position="1567"/>
    </location>
</feature>
<dbReference type="Proteomes" id="UP000035681">
    <property type="component" value="Unplaced"/>
</dbReference>
<dbReference type="Pfam" id="PF23000">
    <property type="entry name" value="ChitinSynthase_IV_N"/>
    <property type="match status" value="1"/>
</dbReference>
<feature type="transmembrane region" description="Helical" evidence="17">
    <location>
        <begin position="1702"/>
        <end position="1724"/>
    </location>
</feature>
<dbReference type="InterPro" id="IPR029044">
    <property type="entry name" value="Nucleotide-diphossugar_trans"/>
</dbReference>
<feature type="region of interest" description="Disordered" evidence="16">
    <location>
        <begin position="1"/>
        <end position="30"/>
    </location>
</feature>
<dbReference type="InterPro" id="IPR004835">
    <property type="entry name" value="Chitin_synth"/>
</dbReference>
<feature type="coiled-coil region" evidence="15">
    <location>
        <begin position="1375"/>
        <end position="1402"/>
    </location>
</feature>
<evidence type="ECO:0000256" key="2">
    <source>
        <dbReference type="ARBA" id="ARBA00004651"/>
    </source>
</evidence>
<evidence type="ECO:0000256" key="3">
    <source>
        <dbReference type="ARBA" id="ARBA00012543"/>
    </source>
</evidence>
<keyword evidence="9 17" id="KW-1133">Transmembrane helix</keyword>
<evidence type="ECO:0000256" key="7">
    <source>
        <dbReference type="ARBA" id="ARBA00022692"/>
    </source>
</evidence>
<feature type="transmembrane region" description="Helical" evidence="17">
    <location>
        <begin position="1218"/>
        <end position="1236"/>
    </location>
</feature>
<dbReference type="PANTHER" id="PTHR22914">
    <property type="entry name" value="CHITIN SYNTHASE"/>
    <property type="match status" value="1"/>
</dbReference>
<dbReference type="Pfam" id="PF10253">
    <property type="entry name" value="PRCC"/>
    <property type="match status" value="1"/>
</dbReference>
<reference evidence="20" key="1">
    <citation type="submission" date="2024-02" db="UniProtKB">
        <authorList>
            <consortium name="WormBaseParasite"/>
        </authorList>
    </citation>
    <scope>IDENTIFICATION</scope>
</reference>
<dbReference type="GO" id="GO:0004100">
    <property type="term" value="F:chitin synthase activity"/>
    <property type="evidence" value="ECO:0007669"/>
    <property type="project" value="UniProtKB-EC"/>
</dbReference>
<evidence type="ECO:0000256" key="10">
    <source>
        <dbReference type="ARBA" id="ARBA00023054"/>
    </source>
</evidence>
<dbReference type="WBParaSite" id="TCONS_00012105.p1">
    <property type="protein sequence ID" value="TCONS_00012105.p1"/>
    <property type="gene ID" value="XLOC_007451"/>
</dbReference>
<comment type="subcellular location">
    <subcellularLocation>
        <location evidence="2">Cell membrane</location>
        <topology evidence="2">Multi-pass membrane protein</topology>
    </subcellularLocation>
    <subcellularLocation>
        <location evidence="1">Endoplasmic reticulum membrane</location>
        <topology evidence="1">Multi-pass membrane protein</topology>
    </subcellularLocation>
</comment>
<dbReference type="Gene3D" id="3.90.550.10">
    <property type="entry name" value="Spore Coat Polysaccharide Biosynthesis Protein SpsA, Chain A"/>
    <property type="match status" value="1"/>
</dbReference>
<feature type="transmembrane region" description="Helical" evidence="17">
    <location>
        <begin position="1663"/>
        <end position="1681"/>
    </location>
</feature>
<evidence type="ECO:0000256" key="1">
    <source>
        <dbReference type="ARBA" id="ARBA00004477"/>
    </source>
</evidence>
<evidence type="ECO:0000256" key="11">
    <source>
        <dbReference type="ARBA" id="ARBA00023136"/>
    </source>
</evidence>
<dbReference type="GO" id="GO:0005789">
    <property type="term" value="C:endoplasmic reticulum membrane"/>
    <property type="evidence" value="ECO:0007669"/>
    <property type="project" value="UniProtKB-SubCell"/>
</dbReference>
<feature type="transmembrane region" description="Helical" evidence="17">
    <location>
        <begin position="1182"/>
        <end position="1206"/>
    </location>
</feature>
<evidence type="ECO:0000256" key="8">
    <source>
        <dbReference type="ARBA" id="ARBA00022824"/>
    </source>
</evidence>
<dbReference type="Pfam" id="PF03142">
    <property type="entry name" value="Chitin_synth_2"/>
    <property type="match status" value="1"/>
</dbReference>
<dbReference type="SUPFAM" id="SSF53448">
    <property type="entry name" value="Nucleotide-diphospho-sugar transferases"/>
    <property type="match status" value="1"/>
</dbReference>
<dbReference type="FunFam" id="3.90.550.10:FF:000139">
    <property type="entry name" value="Chitin synthase 8"/>
    <property type="match status" value="1"/>
</dbReference>
<feature type="domain" description="Chitin synthase chs-1/2 N-terminal putative transporter" evidence="18">
    <location>
        <begin position="344"/>
        <end position="744"/>
    </location>
</feature>
<proteinExistence type="inferred from homology"/>
<keyword evidence="5" id="KW-0328">Glycosyltransferase</keyword>
<dbReference type="AlphaFoldDB" id="A0AAF5DH82"/>
<dbReference type="EC" id="2.4.1.16" evidence="3"/>
<accession>A0AAF5DH82</accession>
<dbReference type="PANTHER" id="PTHR22914:SF12">
    <property type="entry name" value="CHITIN SYNTHASE CHS-1"/>
    <property type="match status" value="1"/>
</dbReference>
<dbReference type="GO" id="GO:0010945">
    <property type="term" value="F:coenzyme A diphosphatase activity"/>
    <property type="evidence" value="ECO:0007669"/>
    <property type="project" value="InterPro"/>
</dbReference>
<feature type="transmembrane region" description="Helical" evidence="17">
    <location>
        <begin position="1487"/>
        <end position="1505"/>
    </location>
</feature>
<feature type="transmembrane region" description="Helical" evidence="17">
    <location>
        <begin position="554"/>
        <end position="573"/>
    </location>
</feature>
<feature type="transmembrane region" description="Helical" evidence="17">
    <location>
        <begin position="730"/>
        <end position="748"/>
    </location>
</feature>
<dbReference type="GO" id="GO:0005886">
    <property type="term" value="C:plasma membrane"/>
    <property type="evidence" value="ECO:0007669"/>
    <property type="project" value="UniProtKB-SubCell"/>
</dbReference>
<feature type="transmembrane region" description="Helical" evidence="17">
    <location>
        <begin position="355"/>
        <end position="379"/>
    </location>
</feature>
<feature type="transmembrane region" description="Helical" evidence="17">
    <location>
        <begin position="1823"/>
        <end position="1847"/>
    </location>
</feature>
<feature type="transmembrane region" description="Helical" evidence="17">
    <location>
        <begin position="674"/>
        <end position="693"/>
    </location>
</feature>
<dbReference type="InterPro" id="IPR019388">
    <property type="entry name" value="FIT"/>
</dbReference>